<dbReference type="InterPro" id="IPR011009">
    <property type="entry name" value="Kinase-like_dom_sf"/>
</dbReference>
<gene>
    <name evidence="1" type="ORF">AB5I84_02145</name>
</gene>
<proteinExistence type="predicted"/>
<keyword evidence="1" id="KW-0808">Transferase</keyword>
<dbReference type="Proteomes" id="UP001562065">
    <property type="component" value="Unassembled WGS sequence"/>
</dbReference>
<keyword evidence="2" id="KW-1185">Reference proteome</keyword>
<comment type="caution">
    <text evidence="1">The sequence shown here is derived from an EMBL/GenBank/DDBJ whole genome shotgun (WGS) entry which is preliminary data.</text>
</comment>
<accession>A0ABV4AGJ1</accession>
<evidence type="ECO:0000313" key="1">
    <source>
        <dbReference type="EMBL" id="MEY1660943.1"/>
    </source>
</evidence>
<dbReference type="SUPFAM" id="SSF56112">
    <property type="entry name" value="Protein kinase-like (PK-like)"/>
    <property type="match status" value="1"/>
</dbReference>
<dbReference type="Gene3D" id="1.10.510.10">
    <property type="entry name" value="Transferase(Phosphotransferase) domain 1"/>
    <property type="match status" value="1"/>
</dbReference>
<evidence type="ECO:0000313" key="2">
    <source>
        <dbReference type="Proteomes" id="UP001562065"/>
    </source>
</evidence>
<dbReference type="Pfam" id="PF06293">
    <property type="entry name" value="Kdo"/>
    <property type="match status" value="1"/>
</dbReference>
<dbReference type="RefSeq" id="WP_369454183.1">
    <property type="nucleotide sequence ID" value="NZ_JBGCUO010000001.1"/>
</dbReference>
<sequence>MDIDLSRTPADAYRAWRQALRDDQRSLVVRHQHWRGRVRCDQQTALQALLEHGLDRAMQEGEIIKICGVTSVTRLQWQGQDWVLKRYNTRGAGHFLRKQLRRSRARRTWQGSAWLNSIGVATPAPVAYLEQRCFGLLGSAYYICDFVAAPTLMSLIGEPEMVPAEQQVMRFIDAMEHYRFCHGDLKANNFLWQDQRLCVLDLDAMKLQLPGWYAKGRIAKDRARWAKNFIEPA</sequence>
<keyword evidence="1" id="KW-0418">Kinase</keyword>
<name>A0ABV4AGJ1_9GAMM</name>
<dbReference type="GO" id="GO:0016301">
    <property type="term" value="F:kinase activity"/>
    <property type="evidence" value="ECO:0007669"/>
    <property type="project" value="UniProtKB-KW"/>
</dbReference>
<dbReference type="EMBL" id="JBGCUO010000001">
    <property type="protein sequence ID" value="MEY1660943.1"/>
    <property type="molecule type" value="Genomic_DNA"/>
</dbReference>
<reference evidence="1 2" key="1">
    <citation type="submission" date="2024-07" db="EMBL/GenBank/DDBJ databases">
        <authorList>
            <person name="Ren Q."/>
        </authorList>
    </citation>
    <scope>NUCLEOTIDE SEQUENCE [LARGE SCALE GENOMIC DNA]</scope>
    <source>
        <strain evidence="1 2">REN37</strain>
    </source>
</reference>
<protein>
    <submittedName>
        <fullName evidence="1">Lipopolysaccharide kinase InaA family protein</fullName>
    </submittedName>
</protein>
<organism evidence="1 2">
    <name type="scientific">Isoalcanivorax beigongshangi</name>
    <dbReference type="NCBI Taxonomy" id="3238810"/>
    <lineage>
        <taxon>Bacteria</taxon>
        <taxon>Pseudomonadati</taxon>
        <taxon>Pseudomonadota</taxon>
        <taxon>Gammaproteobacteria</taxon>
        <taxon>Oceanospirillales</taxon>
        <taxon>Alcanivoracaceae</taxon>
        <taxon>Isoalcanivorax</taxon>
    </lineage>
</organism>